<evidence type="ECO:0000256" key="1">
    <source>
        <dbReference type="ARBA" id="ARBA00007754"/>
    </source>
</evidence>
<evidence type="ECO:0000313" key="10">
    <source>
        <dbReference type="Proteomes" id="UP001168363"/>
    </source>
</evidence>
<evidence type="ECO:0000256" key="3">
    <source>
        <dbReference type="ARBA" id="ARBA00023295"/>
    </source>
</evidence>
<comment type="similarity">
    <text evidence="1 4">Belongs to the glycosyl hydrolase 26 family.</text>
</comment>
<proteinExistence type="inferred from homology"/>
<dbReference type="InterPro" id="IPR017853">
    <property type="entry name" value="GH"/>
</dbReference>
<feature type="signal peptide" evidence="7">
    <location>
        <begin position="1"/>
        <end position="31"/>
    </location>
</feature>
<accession>A0ABT8TMD9</accession>
<dbReference type="EMBL" id="JAULSC010000003">
    <property type="protein sequence ID" value="MDO3395135.1"/>
    <property type="molecule type" value="Genomic_DNA"/>
</dbReference>
<name>A0ABT8TMD9_9ACTN</name>
<dbReference type="PROSITE" id="PS51764">
    <property type="entry name" value="GH26"/>
    <property type="match status" value="1"/>
</dbReference>
<dbReference type="PANTHER" id="PTHR40079:SF4">
    <property type="entry name" value="GH26 DOMAIN-CONTAINING PROTEIN-RELATED"/>
    <property type="match status" value="1"/>
</dbReference>
<reference evidence="9" key="1">
    <citation type="submission" date="2023-06" db="EMBL/GenBank/DDBJ databases">
        <title>Genome sequence of Nocardioides sp. SOB44.</title>
        <authorList>
            <person name="Zhang G."/>
        </authorList>
    </citation>
    <scope>NUCLEOTIDE SEQUENCE</scope>
    <source>
        <strain evidence="9">SOB44</strain>
    </source>
</reference>
<keyword evidence="6" id="KW-0472">Membrane</keyword>
<dbReference type="InterPro" id="IPR022790">
    <property type="entry name" value="GH26_dom"/>
</dbReference>
<keyword evidence="6" id="KW-0812">Transmembrane</keyword>
<feature type="region of interest" description="Disordered" evidence="5">
    <location>
        <begin position="389"/>
        <end position="411"/>
    </location>
</feature>
<dbReference type="RefSeq" id="WP_302706237.1">
    <property type="nucleotide sequence ID" value="NZ_JAULSC010000003.1"/>
</dbReference>
<evidence type="ECO:0000256" key="5">
    <source>
        <dbReference type="SAM" id="MobiDB-lite"/>
    </source>
</evidence>
<evidence type="ECO:0000256" key="6">
    <source>
        <dbReference type="SAM" id="Phobius"/>
    </source>
</evidence>
<feature type="domain" description="GH26" evidence="8">
    <location>
        <begin position="1"/>
        <end position="376"/>
    </location>
</feature>
<feature type="chain" id="PRO_5047374356" description="GH26 domain-containing protein" evidence="7">
    <location>
        <begin position="32"/>
        <end position="456"/>
    </location>
</feature>
<keyword evidence="2" id="KW-0378">Hydrolase</keyword>
<evidence type="ECO:0000259" key="8">
    <source>
        <dbReference type="PROSITE" id="PS51764"/>
    </source>
</evidence>
<keyword evidence="3" id="KW-0326">Glycosidase</keyword>
<comment type="caution">
    <text evidence="4">Lacks conserved residue(s) required for the propagation of feature annotation.</text>
</comment>
<feature type="region of interest" description="Disordered" evidence="5">
    <location>
        <begin position="206"/>
        <end position="230"/>
    </location>
</feature>
<dbReference type="Proteomes" id="UP001168363">
    <property type="component" value="Unassembled WGS sequence"/>
</dbReference>
<feature type="compositionally biased region" description="Basic and acidic residues" evidence="5">
    <location>
        <begin position="208"/>
        <end position="217"/>
    </location>
</feature>
<feature type="compositionally biased region" description="Acidic residues" evidence="5">
    <location>
        <begin position="392"/>
        <end position="409"/>
    </location>
</feature>
<dbReference type="PANTHER" id="PTHR40079">
    <property type="entry name" value="MANNAN ENDO-1,4-BETA-MANNOSIDASE E-RELATED"/>
    <property type="match status" value="1"/>
</dbReference>
<organism evidence="9 10">
    <name type="scientific">Nocardioides cremeus</name>
    <dbReference type="NCBI Taxonomy" id="3058044"/>
    <lineage>
        <taxon>Bacteria</taxon>
        <taxon>Bacillati</taxon>
        <taxon>Actinomycetota</taxon>
        <taxon>Actinomycetes</taxon>
        <taxon>Propionibacteriales</taxon>
        <taxon>Nocardioidaceae</taxon>
        <taxon>Nocardioides</taxon>
    </lineage>
</organism>
<keyword evidence="10" id="KW-1185">Reference proteome</keyword>
<keyword evidence="6" id="KW-1133">Transmembrane helix</keyword>
<gene>
    <name evidence="9" type="ORF">QWJ41_05360</name>
</gene>
<feature type="transmembrane region" description="Helical" evidence="6">
    <location>
        <begin position="426"/>
        <end position="444"/>
    </location>
</feature>
<sequence length="456" mass="49346">MRPLRRLAGLLGTTLGTTLGATMALVPTAYAAEAEPDLPPQGTAWFGAELDWDRDSPRRYLDRLGTDASLLARPVAYPLTDGSRRALRRLARTSAEQGAMSVVDLQPATTLDGLDADDAETLVEELDELGEAHGSRFLLRFAPEMNGSWTAWGQQPTAYVAAFRELAEVVHAEAEAAWTVWAPAYGAGYPYGGSIDGVRLGSVTSASDARDGKRLDTDGSGDLAPGDDPYGPYYPGDEAVDWVGLTMLRYGVSQRFGANVRPGSDALQARLDEDFGYGAPGSRTSFYDRFADSRDQPMLLVTGALYNPAGKGVSEDEVKRTWLRQVAGAVRSRARLRAVVWLEDARFEPEVGRVVRWGLTRSRALATTASRILERGPFDLGPVLTPVAQDEAAPEPEESQEVEERDDEPASFLDRAEETTGVPVEGAASVLGAVALLLGVGLALRARRRRMRPPWL</sequence>
<comment type="caution">
    <text evidence="9">The sequence shown here is derived from an EMBL/GenBank/DDBJ whole genome shotgun (WGS) entry which is preliminary data.</text>
</comment>
<protein>
    <recommendedName>
        <fullName evidence="8">GH26 domain-containing protein</fullName>
    </recommendedName>
</protein>
<keyword evidence="7" id="KW-0732">Signal</keyword>
<evidence type="ECO:0000256" key="7">
    <source>
        <dbReference type="SAM" id="SignalP"/>
    </source>
</evidence>
<evidence type="ECO:0000256" key="4">
    <source>
        <dbReference type="PROSITE-ProRule" id="PRU01100"/>
    </source>
</evidence>
<dbReference type="SUPFAM" id="SSF51445">
    <property type="entry name" value="(Trans)glycosidases"/>
    <property type="match status" value="1"/>
</dbReference>
<dbReference type="InterPro" id="IPR000805">
    <property type="entry name" value="Glyco_hydro_26"/>
</dbReference>
<dbReference type="Gene3D" id="3.20.20.80">
    <property type="entry name" value="Glycosidases"/>
    <property type="match status" value="1"/>
</dbReference>
<evidence type="ECO:0000313" key="9">
    <source>
        <dbReference type="EMBL" id="MDO3395135.1"/>
    </source>
</evidence>
<evidence type="ECO:0000256" key="2">
    <source>
        <dbReference type="ARBA" id="ARBA00022801"/>
    </source>
</evidence>